<organism evidence="3 4">
    <name type="scientific">Sphingomonas naasensis</name>
    <dbReference type="NCBI Taxonomy" id="1344951"/>
    <lineage>
        <taxon>Bacteria</taxon>
        <taxon>Pseudomonadati</taxon>
        <taxon>Pseudomonadota</taxon>
        <taxon>Alphaproteobacteria</taxon>
        <taxon>Sphingomonadales</taxon>
        <taxon>Sphingomonadaceae</taxon>
        <taxon>Sphingomonas</taxon>
    </lineage>
</organism>
<evidence type="ECO:0000313" key="3">
    <source>
        <dbReference type="EMBL" id="TGX44525.1"/>
    </source>
</evidence>
<dbReference type="InterPro" id="IPR011152">
    <property type="entry name" value="Pesterase_MJ0912"/>
</dbReference>
<evidence type="ECO:0000313" key="4">
    <source>
        <dbReference type="Proteomes" id="UP000309848"/>
    </source>
</evidence>
<accession>A0A4S1WPQ0</accession>
<evidence type="ECO:0000256" key="1">
    <source>
        <dbReference type="ARBA" id="ARBA00008950"/>
    </source>
</evidence>
<dbReference type="Gene3D" id="3.60.21.10">
    <property type="match status" value="1"/>
</dbReference>
<dbReference type="Proteomes" id="UP000309848">
    <property type="component" value="Unassembled WGS sequence"/>
</dbReference>
<dbReference type="RefSeq" id="WP_135983540.1">
    <property type="nucleotide sequence ID" value="NZ_JAASQM010000002.1"/>
</dbReference>
<dbReference type="PANTHER" id="PTHR42850:SF2">
    <property type="entry name" value="BLL5683 PROTEIN"/>
    <property type="match status" value="1"/>
</dbReference>
<gene>
    <name evidence="3" type="ORF">E5A74_07035</name>
</gene>
<dbReference type="Pfam" id="PF12850">
    <property type="entry name" value="Metallophos_2"/>
    <property type="match status" value="1"/>
</dbReference>
<protein>
    <submittedName>
        <fullName evidence="3">Metallophosphoesterase</fullName>
    </submittedName>
</protein>
<dbReference type="GO" id="GO:0005737">
    <property type="term" value="C:cytoplasm"/>
    <property type="evidence" value="ECO:0007669"/>
    <property type="project" value="TreeGrafter"/>
</dbReference>
<dbReference type="SUPFAM" id="SSF56300">
    <property type="entry name" value="Metallo-dependent phosphatases"/>
    <property type="match status" value="1"/>
</dbReference>
<dbReference type="PIRSF" id="PIRSF000883">
    <property type="entry name" value="Pesterase_MJ0912"/>
    <property type="match status" value="1"/>
</dbReference>
<reference evidence="3 4" key="1">
    <citation type="submission" date="2019-04" db="EMBL/GenBank/DDBJ databases">
        <title>Sphingomonas psychrotolerans sp. nov., isolated from soil in the Tianshan Mountains, Xinjiang, China.</title>
        <authorList>
            <person name="Luo Y."/>
            <person name="Sheng H."/>
        </authorList>
    </citation>
    <scope>NUCLEOTIDE SEQUENCE [LARGE SCALE GENOMIC DNA]</scope>
    <source>
        <strain evidence="3 4">KIS18-15</strain>
    </source>
</reference>
<proteinExistence type="inferred from homology"/>
<feature type="domain" description="Calcineurin-like phosphoesterase" evidence="2">
    <location>
        <begin position="3"/>
        <end position="182"/>
    </location>
</feature>
<keyword evidence="4" id="KW-1185">Reference proteome</keyword>
<comment type="caution">
    <text evidence="3">The sequence shown here is derived from an EMBL/GenBank/DDBJ whole genome shotgun (WGS) entry which is preliminary data.</text>
</comment>
<dbReference type="InterPro" id="IPR024654">
    <property type="entry name" value="Calcineurin-like_PHP_lpxH"/>
</dbReference>
<dbReference type="AlphaFoldDB" id="A0A4S1WPQ0"/>
<name>A0A4S1WPQ0_9SPHN</name>
<dbReference type="InterPro" id="IPR029052">
    <property type="entry name" value="Metallo-depent_PP-like"/>
</dbReference>
<sequence length="240" mass="26053">MSRVAVLSDIHGNLPALEAVAADAAMQGCTRFLNLGDSLSGPLWPAETADWLIARGWPTIAGNHERQLLHVAPERMNASDAFTLPRLSEAQHKWLAALPETLTLDGLFLCHGTPRSDVEHFLETVDADGLRRATAAEIAERLGDRRELLTLCGHSHIPGLERLADGRCVANPGSVGLQGFHDDHPLPYVVEGEDPRARYAIVEGVEVRFRGVDYDHAAAAAKAGREGREDWARALLTGKP</sequence>
<evidence type="ECO:0000259" key="2">
    <source>
        <dbReference type="Pfam" id="PF12850"/>
    </source>
</evidence>
<dbReference type="GO" id="GO:0016791">
    <property type="term" value="F:phosphatase activity"/>
    <property type="evidence" value="ECO:0007669"/>
    <property type="project" value="TreeGrafter"/>
</dbReference>
<dbReference type="EMBL" id="SRXU01000002">
    <property type="protein sequence ID" value="TGX44525.1"/>
    <property type="molecule type" value="Genomic_DNA"/>
</dbReference>
<comment type="similarity">
    <text evidence="1">Belongs to the metallophosphoesterase superfamily. YfcE family.</text>
</comment>
<dbReference type="InterPro" id="IPR050126">
    <property type="entry name" value="Ap4A_hydrolase"/>
</dbReference>
<dbReference type="OrthoDB" id="9813918at2"/>
<dbReference type="PANTHER" id="PTHR42850">
    <property type="entry name" value="METALLOPHOSPHOESTERASE"/>
    <property type="match status" value="1"/>
</dbReference>